<dbReference type="PANTHER" id="PTHR38686:SF1">
    <property type="entry name" value="APOLIPOPROTEIN N-ACYLTRANSFERASE"/>
    <property type="match status" value="1"/>
</dbReference>
<dbReference type="GO" id="GO:0042158">
    <property type="term" value="P:lipoprotein biosynthetic process"/>
    <property type="evidence" value="ECO:0007669"/>
    <property type="project" value="UniProtKB-UniRule"/>
</dbReference>
<keyword evidence="8 9" id="KW-0012">Acyltransferase</keyword>
<evidence type="ECO:0000256" key="4">
    <source>
        <dbReference type="ARBA" id="ARBA00022679"/>
    </source>
</evidence>
<feature type="transmembrane region" description="Helical" evidence="9">
    <location>
        <begin position="570"/>
        <end position="593"/>
    </location>
</feature>
<keyword evidence="12" id="KW-0449">Lipoprotein</keyword>
<evidence type="ECO:0000256" key="1">
    <source>
        <dbReference type="ARBA" id="ARBA00004651"/>
    </source>
</evidence>
<dbReference type="EC" id="2.3.1.269" evidence="9"/>
<keyword evidence="4 9" id="KW-0808">Transferase</keyword>
<dbReference type="Proteomes" id="UP000011885">
    <property type="component" value="Unassembled WGS sequence"/>
</dbReference>
<keyword evidence="7 9" id="KW-0472">Membrane</keyword>
<dbReference type="PANTHER" id="PTHR38686">
    <property type="entry name" value="APOLIPOPROTEIN N-ACYLTRANSFERASE"/>
    <property type="match status" value="1"/>
</dbReference>
<feature type="region of interest" description="Disordered" evidence="10">
    <location>
        <begin position="199"/>
        <end position="224"/>
    </location>
</feature>
<comment type="caution">
    <text evidence="12">The sequence shown here is derived from an EMBL/GenBank/DDBJ whole genome shotgun (WGS) entry which is preliminary data.</text>
</comment>
<dbReference type="Pfam" id="PF00795">
    <property type="entry name" value="CN_hydrolase"/>
    <property type="match status" value="1"/>
</dbReference>
<dbReference type="InterPro" id="IPR036526">
    <property type="entry name" value="C-N_Hydrolase_sf"/>
</dbReference>
<dbReference type="InterPro" id="IPR045378">
    <property type="entry name" value="LNT_N"/>
</dbReference>
<dbReference type="GO" id="GO:0005886">
    <property type="term" value="C:plasma membrane"/>
    <property type="evidence" value="ECO:0007669"/>
    <property type="project" value="UniProtKB-SubCell"/>
</dbReference>
<feature type="compositionally biased region" description="Low complexity" evidence="10">
    <location>
        <begin position="211"/>
        <end position="224"/>
    </location>
</feature>
<evidence type="ECO:0000256" key="2">
    <source>
        <dbReference type="ARBA" id="ARBA00010065"/>
    </source>
</evidence>
<feature type="transmembrane region" description="Helical" evidence="9">
    <location>
        <begin position="57"/>
        <end position="74"/>
    </location>
</feature>
<gene>
    <name evidence="9" type="primary">lnt</name>
    <name evidence="12" type="ORF">RSSM_04943</name>
</gene>
<evidence type="ECO:0000256" key="3">
    <source>
        <dbReference type="ARBA" id="ARBA00022475"/>
    </source>
</evidence>
<evidence type="ECO:0000256" key="7">
    <source>
        <dbReference type="ARBA" id="ARBA00023136"/>
    </source>
</evidence>
<evidence type="ECO:0000256" key="10">
    <source>
        <dbReference type="SAM" id="MobiDB-lite"/>
    </source>
</evidence>
<proteinExistence type="inferred from homology"/>
<dbReference type="UniPathway" id="UPA00666"/>
<dbReference type="GO" id="GO:0016410">
    <property type="term" value="F:N-acyltransferase activity"/>
    <property type="evidence" value="ECO:0007669"/>
    <property type="project" value="UniProtKB-UniRule"/>
</dbReference>
<dbReference type="Gene3D" id="3.60.110.10">
    <property type="entry name" value="Carbon-nitrogen hydrolase"/>
    <property type="match status" value="1"/>
</dbReference>
<dbReference type="PROSITE" id="PS50263">
    <property type="entry name" value="CN_HYDROLASE"/>
    <property type="match status" value="1"/>
</dbReference>
<feature type="transmembrane region" description="Helical" evidence="9">
    <location>
        <begin position="172"/>
        <end position="193"/>
    </location>
</feature>
<comment type="similarity">
    <text evidence="2 9">Belongs to the CN hydrolase family. Apolipoprotein N-acyltransferase subfamily.</text>
</comment>
<accession>M5UC78</accession>
<feature type="transmembrane region" description="Helical" evidence="9">
    <location>
        <begin position="237"/>
        <end position="255"/>
    </location>
</feature>
<evidence type="ECO:0000259" key="11">
    <source>
        <dbReference type="PROSITE" id="PS50263"/>
    </source>
</evidence>
<reference evidence="12 13" key="1">
    <citation type="journal article" date="2013" name="Mar. Genomics">
        <title>Expression of sulfatases in Rhodopirellula baltica and the diversity of sulfatases in the genus Rhodopirellula.</title>
        <authorList>
            <person name="Wegner C.E."/>
            <person name="Richter-Heitmann T."/>
            <person name="Klindworth A."/>
            <person name="Klockow C."/>
            <person name="Richter M."/>
            <person name="Achstetter T."/>
            <person name="Glockner F.O."/>
            <person name="Harder J."/>
        </authorList>
    </citation>
    <scope>NUCLEOTIDE SEQUENCE [LARGE SCALE GENOMIC DNA]</scope>
    <source>
        <strain evidence="12 13">SM41</strain>
    </source>
</reference>
<feature type="transmembrane region" description="Helical" evidence="9">
    <location>
        <begin position="81"/>
        <end position="104"/>
    </location>
</feature>
<keyword evidence="6 9" id="KW-1133">Transmembrane helix</keyword>
<dbReference type="Pfam" id="PF20154">
    <property type="entry name" value="LNT_N"/>
    <property type="match status" value="1"/>
</dbReference>
<evidence type="ECO:0000313" key="13">
    <source>
        <dbReference type="Proteomes" id="UP000011885"/>
    </source>
</evidence>
<comment type="function">
    <text evidence="9">Catalyzes the phospholipid dependent N-acylation of the N-terminal cysteine of apolipoprotein, the last step in lipoprotein maturation.</text>
</comment>
<dbReference type="HAMAP" id="MF_01148">
    <property type="entry name" value="Lnt"/>
    <property type="match status" value="1"/>
</dbReference>
<organism evidence="12 13">
    <name type="scientific">Rhodopirellula sallentina SM41</name>
    <dbReference type="NCBI Taxonomy" id="1263870"/>
    <lineage>
        <taxon>Bacteria</taxon>
        <taxon>Pseudomonadati</taxon>
        <taxon>Planctomycetota</taxon>
        <taxon>Planctomycetia</taxon>
        <taxon>Pirellulales</taxon>
        <taxon>Pirellulaceae</taxon>
        <taxon>Rhodopirellula</taxon>
    </lineage>
</organism>
<keyword evidence="3 9" id="KW-1003">Cell membrane</keyword>
<evidence type="ECO:0000313" key="12">
    <source>
        <dbReference type="EMBL" id="EMI53603.1"/>
    </source>
</evidence>
<evidence type="ECO:0000256" key="6">
    <source>
        <dbReference type="ARBA" id="ARBA00022989"/>
    </source>
</evidence>
<dbReference type="RefSeq" id="WP_008684464.1">
    <property type="nucleotide sequence ID" value="NZ_ANOH01000341.1"/>
</dbReference>
<dbReference type="EMBL" id="ANOH01000341">
    <property type="protein sequence ID" value="EMI53603.1"/>
    <property type="molecule type" value="Genomic_DNA"/>
</dbReference>
<dbReference type="PATRIC" id="fig|1263870.3.peg.5229"/>
<comment type="catalytic activity">
    <reaction evidence="9">
        <text>N-terminal S-1,2-diacyl-sn-glyceryl-L-cysteinyl-[lipoprotein] + a glycerophospholipid = N-acyl-S-1,2-diacyl-sn-glyceryl-L-cysteinyl-[lipoprotein] + a 2-acyl-sn-glycero-3-phospholipid + H(+)</text>
        <dbReference type="Rhea" id="RHEA:48228"/>
        <dbReference type="Rhea" id="RHEA-COMP:14681"/>
        <dbReference type="Rhea" id="RHEA-COMP:14684"/>
        <dbReference type="ChEBI" id="CHEBI:15378"/>
        <dbReference type="ChEBI" id="CHEBI:136912"/>
        <dbReference type="ChEBI" id="CHEBI:140656"/>
        <dbReference type="ChEBI" id="CHEBI:140657"/>
        <dbReference type="ChEBI" id="CHEBI:140660"/>
        <dbReference type="EC" id="2.3.1.269"/>
    </reaction>
</comment>
<evidence type="ECO:0000256" key="9">
    <source>
        <dbReference type="HAMAP-Rule" id="MF_01148"/>
    </source>
</evidence>
<dbReference type="OrthoDB" id="9804277at2"/>
<evidence type="ECO:0000256" key="8">
    <source>
        <dbReference type="ARBA" id="ARBA00023315"/>
    </source>
</evidence>
<dbReference type="SUPFAM" id="SSF56317">
    <property type="entry name" value="Carbon-nitrogen hydrolase"/>
    <property type="match status" value="1"/>
</dbReference>
<dbReference type="InterPro" id="IPR004563">
    <property type="entry name" value="Apolipo_AcylTrfase"/>
</dbReference>
<comment type="subcellular location">
    <subcellularLocation>
        <location evidence="1 9">Cell membrane</location>
        <topology evidence="1 9">Multi-pass membrane protein</topology>
    </subcellularLocation>
</comment>
<dbReference type="NCBIfam" id="TIGR00546">
    <property type="entry name" value="lnt"/>
    <property type="match status" value="1"/>
</dbReference>
<comment type="pathway">
    <text evidence="9">Protein modification; lipoprotein biosynthesis (N-acyl transfer).</text>
</comment>
<evidence type="ECO:0000256" key="5">
    <source>
        <dbReference type="ARBA" id="ARBA00022692"/>
    </source>
</evidence>
<dbReference type="AlphaFoldDB" id="M5UC78"/>
<keyword evidence="13" id="KW-1185">Reference proteome</keyword>
<feature type="transmembrane region" description="Helical" evidence="9">
    <location>
        <begin position="116"/>
        <end position="136"/>
    </location>
</feature>
<sequence length="600" mass="65062">MKPSVWKSSKKTTWLAAIASVVLLSLCGPSTNLWPLCFIGLVGILQIGRTNLPGWKSAVYVSFFAFYFISLQGLRHAHPLMIVPLIVFAAYLSVYPLLFVAMLRRITTGAPGSTSAASNAIRSVPFSIVAAILWVGGELVRNYFATGISVLMLGHSLAGMPSGILLQIADCFGTYGVSFLIVLVNVAVADVVFRNSTRASNPASTEDFDQAAESSDPMSSDSEPVTSSRWPLACNGYITSVPIAVIALGLTYAYGSRALDYPTKPSDTTFLLVGRDEQTEYQQDFQREVDIFSAYARQSITAVRASEKTIDAVIWPESMLSGGQPWNIAEENLTVPPHMRDAGMDDRKMREIIAQSQLEFNRRSVDLISALNGGDTSRSPSIIGGCGLIRYGETAKQFSGVIHIGPDGNVANTYAKNHLVMFGEYIPLIKSIPIAKDMVPPGLGLDAGVGPAVFEVGSLDVLPNLCIETAVERVSVNHMRTLWQKTPERIPDVIVTLTNDAWFDHSSVVEHHLRCAQLVAIGCRRPILSAANGGPTAWIDSSGRIVEKLPLDAAGTIVATPQIDDRVSLYVRHGVTFALPMGMAWVCGLFDLLRTKRKKK</sequence>
<name>M5UC78_9BACT</name>
<keyword evidence="5 9" id="KW-0812">Transmembrane</keyword>
<protein>
    <recommendedName>
        <fullName evidence="9">Apolipoprotein N-acyltransferase</fullName>
        <shortName evidence="9">ALP N-acyltransferase</shortName>
        <ecNumber evidence="9">2.3.1.269</ecNumber>
    </recommendedName>
</protein>
<dbReference type="InterPro" id="IPR003010">
    <property type="entry name" value="C-N_Hydrolase"/>
</dbReference>
<feature type="domain" description="CN hydrolase" evidence="11">
    <location>
        <begin position="277"/>
        <end position="563"/>
    </location>
</feature>